<dbReference type="GeneID" id="77727162"/>
<feature type="region of interest" description="Disordered" evidence="1">
    <location>
        <begin position="125"/>
        <end position="144"/>
    </location>
</feature>
<evidence type="ECO:0000256" key="1">
    <source>
        <dbReference type="SAM" id="MobiDB-lite"/>
    </source>
</evidence>
<organism evidence="2 3">
    <name type="scientific">Dioszegia hungarica</name>
    <dbReference type="NCBI Taxonomy" id="4972"/>
    <lineage>
        <taxon>Eukaryota</taxon>
        <taxon>Fungi</taxon>
        <taxon>Dikarya</taxon>
        <taxon>Basidiomycota</taxon>
        <taxon>Agaricomycotina</taxon>
        <taxon>Tremellomycetes</taxon>
        <taxon>Tremellales</taxon>
        <taxon>Bulleribasidiaceae</taxon>
        <taxon>Dioszegia</taxon>
    </lineage>
</organism>
<accession>A0AA38LRX6</accession>
<comment type="caution">
    <text evidence="2">The sequence shown here is derived from an EMBL/GenBank/DDBJ whole genome shotgun (WGS) entry which is preliminary data.</text>
</comment>
<dbReference type="EMBL" id="JAKWFO010000013">
    <property type="protein sequence ID" value="KAI9633013.1"/>
    <property type="molecule type" value="Genomic_DNA"/>
</dbReference>
<dbReference type="RefSeq" id="XP_052942790.1">
    <property type="nucleotide sequence ID" value="XM_053087957.1"/>
</dbReference>
<gene>
    <name evidence="2" type="ORF">MKK02DRAFT_29999</name>
</gene>
<feature type="region of interest" description="Disordered" evidence="1">
    <location>
        <begin position="233"/>
        <end position="304"/>
    </location>
</feature>
<sequence>MAAMNASTPSLAREARSGLGHGGTTVNVPSGQKKIVDSSSSEQLAICLARLASSTVEVDRSSGVVWKDCGPQPCLPDAVLKLDRALFAWLRRLFVATGGKGDSIIHVPDGLGELRIRRPTGPTHRVAQSCAGVGGPLSPATTDTSGLAVARSTAKAHSPTGTSSSATVPRLPDSPWGARCDGGIISFAAIFMHAGEGSKEALRGTRRRYLECTALDVELLLFFLMMNAAPQADGEAAADPPADKDEDGLTNEAADAPVGPAANAPADEDPSCSRESFHTASRSIRAIPEHSAQSGSGDGLEVLA</sequence>
<feature type="region of interest" description="Disordered" evidence="1">
    <location>
        <begin position="1"/>
        <end position="34"/>
    </location>
</feature>
<proteinExistence type="predicted"/>
<evidence type="ECO:0000313" key="2">
    <source>
        <dbReference type="EMBL" id="KAI9633013.1"/>
    </source>
</evidence>
<dbReference type="AlphaFoldDB" id="A0AA38LRX6"/>
<reference evidence="2" key="1">
    <citation type="journal article" date="2022" name="G3 (Bethesda)">
        <title>High quality genome of the basidiomycete yeast Dioszegia hungarica PDD-24b-2 isolated from cloud water.</title>
        <authorList>
            <person name="Jarrige D."/>
            <person name="Haridas S."/>
            <person name="Bleykasten-Grosshans C."/>
            <person name="Joly M."/>
            <person name="Nadalig T."/>
            <person name="Sancelme M."/>
            <person name="Vuilleumier S."/>
            <person name="Grigoriev I.V."/>
            <person name="Amato P."/>
            <person name="Bringel F."/>
        </authorList>
    </citation>
    <scope>NUCLEOTIDE SEQUENCE</scope>
    <source>
        <strain evidence="2">PDD-24b-2</strain>
    </source>
</reference>
<name>A0AA38LRX6_9TREE</name>
<evidence type="ECO:0000313" key="3">
    <source>
        <dbReference type="Proteomes" id="UP001164286"/>
    </source>
</evidence>
<protein>
    <submittedName>
        <fullName evidence="2">Uncharacterized protein</fullName>
    </submittedName>
</protein>
<feature type="compositionally biased region" description="Polar residues" evidence="1">
    <location>
        <begin position="1"/>
        <end position="10"/>
    </location>
</feature>
<keyword evidence="3" id="KW-1185">Reference proteome</keyword>
<feature type="compositionally biased region" description="Low complexity" evidence="1">
    <location>
        <begin position="253"/>
        <end position="265"/>
    </location>
</feature>
<dbReference type="Proteomes" id="UP001164286">
    <property type="component" value="Unassembled WGS sequence"/>
</dbReference>